<feature type="transmembrane region" description="Helical" evidence="7">
    <location>
        <begin position="313"/>
        <end position="336"/>
    </location>
</feature>
<feature type="region of interest" description="Disordered" evidence="6">
    <location>
        <begin position="290"/>
        <end position="311"/>
    </location>
</feature>
<dbReference type="PANTHER" id="PTHR22950:SF666">
    <property type="entry name" value="VACUOLAR AMINO ACID TRANSPORTER 4"/>
    <property type="match status" value="1"/>
</dbReference>
<dbReference type="InterPro" id="IPR013057">
    <property type="entry name" value="AA_transpt_TM"/>
</dbReference>
<evidence type="ECO:0000256" key="3">
    <source>
        <dbReference type="ARBA" id="ARBA00022692"/>
    </source>
</evidence>
<feature type="transmembrane region" description="Helical" evidence="7">
    <location>
        <begin position="429"/>
        <end position="447"/>
    </location>
</feature>
<reference evidence="9 10" key="1">
    <citation type="journal article" date="2015" name="Fungal Genet. Biol.">
        <title>Evolution of novel wood decay mechanisms in Agaricales revealed by the genome sequences of Fistulina hepatica and Cylindrobasidium torrendii.</title>
        <authorList>
            <person name="Floudas D."/>
            <person name="Held B.W."/>
            <person name="Riley R."/>
            <person name="Nagy L.G."/>
            <person name="Koehler G."/>
            <person name="Ransdell A.S."/>
            <person name="Younus H."/>
            <person name="Chow J."/>
            <person name="Chiniquy J."/>
            <person name="Lipzen A."/>
            <person name="Tritt A."/>
            <person name="Sun H."/>
            <person name="Haridas S."/>
            <person name="LaButti K."/>
            <person name="Ohm R.A."/>
            <person name="Kues U."/>
            <person name="Blanchette R.A."/>
            <person name="Grigoriev I.V."/>
            <person name="Minto R.E."/>
            <person name="Hibbett D.S."/>
        </authorList>
    </citation>
    <scope>NUCLEOTIDE SEQUENCE [LARGE SCALE GENOMIC DNA]</scope>
    <source>
        <strain evidence="9 10">ATCC 64428</strain>
    </source>
</reference>
<dbReference type="EMBL" id="KN882048">
    <property type="protein sequence ID" value="KIY45508.1"/>
    <property type="molecule type" value="Genomic_DNA"/>
</dbReference>
<evidence type="ECO:0000313" key="10">
    <source>
        <dbReference type="Proteomes" id="UP000054144"/>
    </source>
</evidence>
<dbReference type="AlphaFoldDB" id="A0A0D7A3Y1"/>
<dbReference type="PANTHER" id="PTHR22950">
    <property type="entry name" value="AMINO ACID TRANSPORTER"/>
    <property type="match status" value="1"/>
</dbReference>
<name>A0A0D7A3Y1_9AGAR</name>
<comment type="similarity">
    <text evidence="2">Belongs to the amino acid/polyamine transporter 2 family.</text>
</comment>
<evidence type="ECO:0000256" key="2">
    <source>
        <dbReference type="ARBA" id="ARBA00008066"/>
    </source>
</evidence>
<feature type="transmembrane region" description="Helical" evidence="7">
    <location>
        <begin position="619"/>
        <end position="637"/>
    </location>
</feature>
<evidence type="ECO:0000256" key="6">
    <source>
        <dbReference type="SAM" id="MobiDB-lite"/>
    </source>
</evidence>
<feature type="domain" description="Amino acid transporter transmembrane" evidence="8">
    <location>
        <begin position="313"/>
        <end position="697"/>
    </location>
</feature>
<feature type="compositionally biased region" description="Pro residues" evidence="6">
    <location>
        <begin position="51"/>
        <end position="61"/>
    </location>
</feature>
<feature type="transmembrane region" description="Helical" evidence="7">
    <location>
        <begin position="528"/>
        <end position="552"/>
    </location>
</feature>
<feature type="transmembrane region" description="Helical" evidence="7">
    <location>
        <begin position="459"/>
        <end position="481"/>
    </location>
</feature>
<keyword evidence="3 7" id="KW-0812">Transmembrane</keyword>
<dbReference type="Pfam" id="PF01490">
    <property type="entry name" value="Aa_trans"/>
    <property type="match status" value="1"/>
</dbReference>
<feature type="compositionally biased region" description="Basic residues" evidence="6">
    <location>
        <begin position="293"/>
        <end position="304"/>
    </location>
</feature>
<evidence type="ECO:0000256" key="1">
    <source>
        <dbReference type="ARBA" id="ARBA00004141"/>
    </source>
</evidence>
<organism evidence="9 10">
    <name type="scientific">Fistulina hepatica ATCC 64428</name>
    <dbReference type="NCBI Taxonomy" id="1128425"/>
    <lineage>
        <taxon>Eukaryota</taxon>
        <taxon>Fungi</taxon>
        <taxon>Dikarya</taxon>
        <taxon>Basidiomycota</taxon>
        <taxon>Agaricomycotina</taxon>
        <taxon>Agaricomycetes</taxon>
        <taxon>Agaricomycetidae</taxon>
        <taxon>Agaricales</taxon>
        <taxon>Fistulinaceae</taxon>
        <taxon>Fistulina</taxon>
    </lineage>
</organism>
<feature type="transmembrane region" description="Helical" evidence="7">
    <location>
        <begin position="496"/>
        <end position="516"/>
    </location>
</feature>
<feature type="transmembrane region" description="Helical" evidence="7">
    <location>
        <begin position="342"/>
        <end position="366"/>
    </location>
</feature>
<feature type="region of interest" description="Disordered" evidence="6">
    <location>
        <begin position="123"/>
        <end position="149"/>
    </location>
</feature>
<feature type="transmembrane region" description="Helical" evidence="7">
    <location>
        <begin position="676"/>
        <end position="694"/>
    </location>
</feature>
<gene>
    <name evidence="9" type="ORF">FISHEDRAFT_76685</name>
</gene>
<feature type="compositionally biased region" description="Polar residues" evidence="6">
    <location>
        <begin position="67"/>
        <end position="84"/>
    </location>
</feature>
<evidence type="ECO:0000256" key="4">
    <source>
        <dbReference type="ARBA" id="ARBA00022989"/>
    </source>
</evidence>
<proteinExistence type="inferred from homology"/>
<evidence type="ECO:0000313" key="9">
    <source>
        <dbReference type="EMBL" id="KIY45508.1"/>
    </source>
</evidence>
<feature type="transmembrane region" description="Helical" evidence="7">
    <location>
        <begin position="387"/>
        <end position="409"/>
    </location>
</feature>
<comment type="subcellular location">
    <subcellularLocation>
        <location evidence="1">Membrane</location>
        <topology evidence="1">Multi-pass membrane protein</topology>
    </subcellularLocation>
</comment>
<feature type="transmembrane region" description="Helical" evidence="7">
    <location>
        <begin position="643"/>
        <end position="664"/>
    </location>
</feature>
<keyword evidence="10" id="KW-1185">Reference proteome</keyword>
<protein>
    <recommendedName>
        <fullName evidence="8">Amino acid transporter transmembrane domain-containing protein</fullName>
    </recommendedName>
</protein>
<keyword evidence="4 7" id="KW-1133">Transmembrane helix</keyword>
<dbReference type="GO" id="GO:0005774">
    <property type="term" value="C:vacuolar membrane"/>
    <property type="evidence" value="ECO:0007669"/>
    <property type="project" value="TreeGrafter"/>
</dbReference>
<dbReference type="OrthoDB" id="1684102at2759"/>
<keyword evidence="5 7" id="KW-0472">Membrane</keyword>
<feature type="region of interest" description="Disordered" evidence="6">
    <location>
        <begin position="1"/>
        <end position="109"/>
    </location>
</feature>
<sequence>MSSPLNIRKPPPAPFDNDVTPIPSHRSGMTGTPPVVGASELRLLRAQYSGTPPPPNIPIRGPPRAASPTTSLAPLGQGNVSRSVGSFPGTPRSVESGSRASASGVDLENLPDEEKAKVIARHLVSRQDRVQSGTGDSTPTGTPSNAVPAGDSELFPISYDAPGADITHDIYKWHSAQQKQVQSRVRSVSFTGPSATGTPHPAFEHIHEPGGFRRNYLLLRADEEDFEPTFVNNFIDFLFIFGHFAGEDLEEDSDEEEKDEASALERQPTTAISTGFTDLGESTPLLSQNRISARSRSRLRRSRRSASEGPHGTATVTQAVLMLLKAFIGTGVLFLGKAFYNGGILFSAGLFVFIAAVSLWSFLLLVNTKYIVPGSFGDIGGTLYGPWMRYLILGSIVVSQIGFVGAYIIFVSENLQAFVMGVTGCRQLIPIPFFILVQTLVFLPLSLIRDLAKLSTTALIADGFILVGLVYIFGSEFSILAHQGIQDVKLFNPRDFSLFVGTAVFSFEGIGLVIPITDSMREPHKFPAAITGVMFFLTFLFGGAGALAYLTFGDKIQTVILINLNLQSKMVQTVQFLYSLAIMLSEPLQLFPAIRIMENGLFSSRHSGKGNPRVKWMKNMFRFAVVFVAAFISWVGAADLDKFVALVGCFACVPLCYVYPAMLHYRACAYNRKKKIADITMIIFGLFAAAYTTIQTVKLIMAPSEEVPPPFGCQSP</sequence>
<dbReference type="Proteomes" id="UP000054144">
    <property type="component" value="Unassembled WGS sequence"/>
</dbReference>
<evidence type="ECO:0000256" key="5">
    <source>
        <dbReference type="ARBA" id="ARBA00023136"/>
    </source>
</evidence>
<evidence type="ECO:0000256" key="7">
    <source>
        <dbReference type="SAM" id="Phobius"/>
    </source>
</evidence>
<evidence type="ECO:0000259" key="8">
    <source>
        <dbReference type="Pfam" id="PF01490"/>
    </source>
</evidence>
<accession>A0A0D7A3Y1</accession>
<dbReference type="GO" id="GO:0015179">
    <property type="term" value="F:L-amino acid transmembrane transporter activity"/>
    <property type="evidence" value="ECO:0007669"/>
    <property type="project" value="TreeGrafter"/>
</dbReference>
<feature type="compositionally biased region" description="Low complexity" evidence="6">
    <location>
        <begin position="132"/>
        <end position="144"/>
    </location>
</feature>